<dbReference type="GO" id="GO:0008270">
    <property type="term" value="F:zinc ion binding"/>
    <property type="evidence" value="ECO:0007669"/>
    <property type="project" value="UniProtKB-KW"/>
</dbReference>
<dbReference type="SUPFAM" id="SSF118310">
    <property type="entry name" value="AN1-like Zinc finger"/>
    <property type="match status" value="1"/>
</dbReference>
<keyword evidence="1" id="KW-0479">Metal-binding</keyword>
<dbReference type="Pfam" id="PF01428">
    <property type="entry name" value="zf-AN1"/>
    <property type="match status" value="1"/>
</dbReference>
<proteinExistence type="predicted"/>
<dbReference type="Pfam" id="PF25327">
    <property type="entry name" value="UBL_ZFAND1"/>
    <property type="match status" value="1"/>
</dbReference>
<feature type="compositionally biased region" description="Low complexity" evidence="5">
    <location>
        <begin position="68"/>
        <end position="124"/>
    </location>
</feature>
<keyword evidence="2 4" id="KW-0863">Zinc-finger</keyword>
<reference evidence="7" key="2">
    <citation type="submission" date="2014-06" db="EMBL/GenBank/DDBJ databases">
        <title>The complete genome of Blastobotrys (Arxula) adeninivorans LS3 - a yeast of biotechnological interest.</title>
        <authorList>
            <person name="Kunze G."/>
            <person name="Gaillardin C."/>
            <person name="Czernicka M."/>
            <person name="Durrens P."/>
            <person name="Martin T."/>
            <person name="Boer E."/>
            <person name="Gabaldon T."/>
            <person name="Cruz J."/>
            <person name="Talla E."/>
            <person name="Marck C."/>
            <person name="Goffeau A."/>
            <person name="Barbe V."/>
            <person name="Baret P."/>
            <person name="Baronian K."/>
            <person name="Beier S."/>
            <person name="Bleykasten C."/>
            <person name="Bode R."/>
            <person name="Casaregola S."/>
            <person name="Despons L."/>
            <person name="Fairhead C."/>
            <person name="Giersberg M."/>
            <person name="Gierski P."/>
            <person name="Hahnel U."/>
            <person name="Hartmann A."/>
            <person name="Jankowska D."/>
            <person name="Jubin C."/>
            <person name="Jung P."/>
            <person name="Lafontaine I."/>
            <person name="Leh-Louis V."/>
            <person name="Lemaire M."/>
            <person name="Marcet-Houben M."/>
            <person name="Mascher M."/>
            <person name="Morel G."/>
            <person name="Richard G.-F."/>
            <person name="Riechen J."/>
            <person name="Sacerdot C."/>
            <person name="Sarkar A."/>
            <person name="Savel G."/>
            <person name="Schacherer J."/>
            <person name="Sherman D."/>
            <person name="Straub M.-L."/>
            <person name="Stein N."/>
            <person name="Thierry A."/>
            <person name="Trautwein-Schult A."/>
            <person name="Westhof E."/>
            <person name="Worch S."/>
            <person name="Dujon B."/>
            <person name="Souciet J.-L."/>
            <person name="Wincker P."/>
            <person name="Scholz U."/>
            <person name="Neuveglise N."/>
        </authorList>
    </citation>
    <scope>NUCLEOTIDE SEQUENCE</scope>
    <source>
        <strain evidence="7">LS3</strain>
    </source>
</reference>
<accession>A0A060T2E8</accession>
<sequence length="273" mass="29196">MATISDDSHRGILNVGSHCHTCNNIDFLPFKCDECGHEFCSTHRTPESHGCLRSQKTRPLNKDTKLHSAIASSSPSPSLSSPSSSSSSSTPRSAPGLAGAAAASRAAAAKSPSPSPQQPKASPAKLAALERLRNFLGDKNKNKSKTAKPVKNSKSSAMALFDLKRAALGDASIPTNLRIYVYVTRPATEYTDAISGKQEVRPEKTKALFFSRDWPVGRVLDIACTKLEVTNVNNRDANNRVALFNGKSPLTYGAKFGDVVKDGATLVVDKLEN</sequence>
<evidence type="ECO:0000256" key="5">
    <source>
        <dbReference type="SAM" id="MobiDB-lite"/>
    </source>
</evidence>
<name>A0A060T2E8_BLAAD</name>
<evidence type="ECO:0000256" key="1">
    <source>
        <dbReference type="ARBA" id="ARBA00022723"/>
    </source>
</evidence>
<dbReference type="InterPro" id="IPR035896">
    <property type="entry name" value="AN1-like_Znf"/>
</dbReference>
<protein>
    <submittedName>
        <fullName evidence="7">ARAD1C31108p</fullName>
    </submittedName>
</protein>
<evidence type="ECO:0000259" key="6">
    <source>
        <dbReference type="PROSITE" id="PS51039"/>
    </source>
</evidence>
<dbReference type="EMBL" id="HG937693">
    <property type="protein sequence ID" value="CDP35255.1"/>
    <property type="molecule type" value="Genomic_DNA"/>
</dbReference>
<feature type="region of interest" description="Disordered" evidence="5">
    <location>
        <begin position="42"/>
        <end position="124"/>
    </location>
</feature>
<gene>
    <name evidence="7" type="ORF">GNLVRS02_ARAD1C31108g</name>
</gene>
<dbReference type="InterPro" id="IPR000058">
    <property type="entry name" value="Znf_AN1"/>
</dbReference>
<dbReference type="SMART" id="SM00154">
    <property type="entry name" value="ZnF_AN1"/>
    <property type="match status" value="1"/>
</dbReference>
<dbReference type="PANTHER" id="PTHR14677">
    <property type="entry name" value="ARSENITE INDUCUBLE RNA ASSOCIATED PROTEIN AIP-1-RELATED"/>
    <property type="match status" value="1"/>
</dbReference>
<evidence type="ECO:0000256" key="4">
    <source>
        <dbReference type="PROSITE-ProRule" id="PRU00449"/>
    </source>
</evidence>
<dbReference type="InterPro" id="IPR057358">
    <property type="entry name" value="UBL_ZFAND1-like"/>
</dbReference>
<dbReference type="Gene3D" id="4.10.1110.10">
    <property type="entry name" value="AN1-like Zinc finger"/>
    <property type="match status" value="1"/>
</dbReference>
<evidence type="ECO:0000313" key="7">
    <source>
        <dbReference type="EMBL" id="CDP35255.1"/>
    </source>
</evidence>
<evidence type="ECO:0000256" key="3">
    <source>
        <dbReference type="ARBA" id="ARBA00022833"/>
    </source>
</evidence>
<reference evidence="7" key="1">
    <citation type="submission" date="2014-02" db="EMBL/GenBank/DDBJ databases">
        <authorList>
            <person name="Genoscope - CEA"/>
        </authorList>
    </citation>
    <scope>NUCLEOTIDE SEQUENCE</scope>
    <source>
        <strain evidence="7">LS3</strain>
    </source>
</reference>
<organism evidence="7">
    <name type="scientific">Blastobotrys adeninivorans</name>
    <name type="common">Yeast</name>
    <name type="synonym">Arxula adeninivorans</name>
    <dbReference type="NCBI Taxonomy" id="409370"/>
    <lineage>
        <taxon>Eukaryota</taxon>
        <taxon>Fungi</taxon>
        <taxon>Dikarya</taxon>
        <taxon>Ascomycota</taxon>
        <taxon>Saccharomycotina</taxon>
        <taxon>Dipodascomycetes</taxon>
        <taxon>Dipodascales</taxon>
        <taxon>Trichomonascaceae</taxon>
        <taxon>Blastobotrys</taxon>
    </lineage>
</organism>
<dbReference type="PROSITE" id="PS51039">
    <property type="entry name" value="ZF_AN1"/>
    <property type="match status" value="1"/>
</dbReference>
<dbReference type="AlphaFoldDB" id="A0A060T2E8"/>
<evidence type="ECO:0000256" key="2">
    <source>
        <dbReference type="ARBA" id="ARBA00022771"/>
    </source>
</evidence>
<dbReference type="PANTHER" id="PTHR14677:SF40">
    <property type="entry name" value="CDC48-ASSOCIATED UBIQUITIN-LIKE_ZINC FINGER PROTEIN 1"/>
    <property type="match status" value="1"/>
</dbReference>
<dbReference type="PhylomeDB" id="A0A060T2E8"/>
<feature type="domain" description="AN1-type" evidence="6">
    <location>
        <begin position="13"/>
        <end position="59"/>
    </location>
</feature>
<keyword evidence="3" id="KW-0862">Zinc</keyword>
<dbReference type="GO" id="GO:0005737">
    <property type="term" value="C:cytoplasm"/>
    <property type="evidence" value="ECO:0007669"/>
    <property type="project" value="TreeGrafter"/>
</dbReference>